<feature type="domain" description="General stress protein 17M-like" evidence="2">
    <location>
        <begin position="20"/>
        <end position="88"/>
    </location>
</feature>
<comment type="caution">
    <text evidence="3">The sequence shown here is derived from an EMBL/GenBank/DDBJ whole genome shotgun (WGS) entry which is preliminary data.</text>
</comment>
<accession>A0A9X2YVA9</accession>
<feature type="transmembrane region" description="Helical" evidence="1">
    <location>
        <begin position="74"/>
        <end position="95"/>
    </location>
</feature>
<name>A0A9X2YVA9_9MYCO</name>
<evidence type="ECO:0000313" key="4">
    <source>
        <dbReference type="Proteomes" id="UP001140293"/>
    </source>
</evidence>
<dbReference type="InterPro" id="IPR025889">
    <property type="entry name" value="GSP17M-like_dom"/>
</dbReference>
<evidence type="ECO:0000313" key="3">
    <source>
        <dbReference type="EMBL" id="MCV7173689.1"/>
    </source>
</evidence>
<proteinExistence type="predicted"/>
<dbReference type="Pfam" id="PF11181">
    <property type="entry name" value="YflT"/>
    <property type="match status" value="1"/>
</dbReference>
<organism evidence="3 4">
    <name type="scientific">[Mycobacterium] manitobense</name>
    <dbReference type="NCBI Taxonomy" id="190147"/>
    <lineage>
        <taxon>Bacteria</taxon>
        <taxon>Bacillati</taxon>
        <taxon>Actinomycetota</taxon>
        <taxon>Actinomycetes</taxon>
        <taxon>Mycobacteriales</taxon>
        <taxon>Mycobacteriaceae</taxon>
        <taxon>Mycolicibacterium</taxon>
    </lineage>
</organism>
<protein>
    <submittedName>
        <fullName evidence="3">Glycine zipper family protein</fullName>
    </submittedName>
</protein>
<keyword evidence="1" id="KW-0812">Transmembrane</keyword>
<keyword evidence="1" id="KW-1133">Transmembrane helix</keyword>
<keyword evidence="1" id="KW-0472">Membrane</keyword>
<evidence type="ECO:0000259" key="2">
    <source>
        <dbReference type="Pfam" id="PF11181"/>
    </source>
</evidence>
<dbReference type="EMBL" id="JACKSJ010000250">
    <property type="protein sequence ID" value="MCV7173689.1"/>
    <property type="molecule type" value="Genomic_DNA"/>
</dbReference>
<dbReference type="AlphaFoldDB" id="A0A9X2YVA9"/>
<reference evidence="3" key="1">
    <citation type="submission" date="2020-07" db="EMBL/GenBank/DDBJ databases">
        <authorList>
            <person name="Pettersson B.M.F."/>
            <person name="Behra P.R.K."/>
            <person name="Ramesh M."/>
            <person name="Das S."/>
            <person name="Dasgupta S."/>
            <person name="Kirsebom L.A."/>
        </authorList>
    </citation>
    <scope>NUCLEOTIDE SEQUENCE</scope>
    <source>
        <strain evidence="3">DSM 44615</strain>
    </source>
</reference>
<reference evidence="3" key="2">
    <citation type="journal article" date="2022" name="BMC Genomics">
        <title>Comparative genome analysis of mycobacteria focusing on tRNA and non-coding RNA.</title>
        <authorList>
            <person name="Behra P.R.K."/>
            <person name="Pettersson B.M.F."/>
            <person name="Ramesh M."/>
            <person name="Das S."/>
            <person name="Dasgupta S."/>
            <person name="Kirsebom L.A."/>
        </authorList>
    </citation>
    <scope>NUCLEOTIDE SEQUENCE</scope>
    <source>
        <strain evidence="3">DSM 44615</strain>
    </source>
</reference>
<dbReference type="Proteomes" id="UP001140293">
    <property type="component" value="Unassembled WGS sequence"/>
</dbReference>
<dbReference type="RefSeq" id="WP_264015859.1">
    <property type="nucleotide sequence ID" value="NZ_JACKSJ010000250.1"/>
</dbReference>
<evidence type="ECO:0000256" key="1">
    <source>
        <dbReference type="SAM" id="Phobius"/>
    </source>
</evidence>
<gene>
    <name evidence="3" type="ORF">H7I41_27575</name>
</gene>
<feature type="transmembrane region" description="Helical" evidence="1">
    <location>
        <begin position="101"/>
        <end position="126"/>
    </location>
</feature>
<keyword evidence="4" id="KW-1185">Reference proteome</keyword>
<sequence>MAEPSAVATSAMRRNEPARQVIATFDNYADAEHAVDYLSDHQFEVHRVAIVGRDLEYVEQVLGRLNYGGAALRGAGSGAVVGALTGWIFGLFNWIDPLVSALVLAGYGLAFGAILGALFGLLVHALQRGQRDFRSISGLRPKYYDVVADVEVADRALQLLAGGNRKE</sequence>